<dbReference type="KEGG" id="jre:109004348"/>
<evidence type="ECO:0000313" key="1">
    <source>
        <dbReference type="Proteomes" id="UP000235220"/>
    </source>
</evidence>
<dbReference type="PANTHER" id="PTHR33116">
    <property type="entry name" value="REVERSE TRANSCRIPTASE ZINC-BINDING DOMAIN-CONTAINING PROTEIN-RELATED-RELATED"/>
    <property type="match status" value="1"/>
</dbReference>
<dbReference type="AlphaFoldDB" id="A0A2I4G3G2"/>
<protein>
    <submittedName>
        <fullName evidence="2">Uncharacterized mitochondrial protein AtMg00310-like</fullName>
    </submittedName>
</protein>
<dbReference type="GeneID" id="109004348"/>
<dbReference type="RefSeq" id="XP_018838449.1">
    <property type="nucleotide sequence ID" value="XM_018982904.2"/>
</dbReference>
<dbReference type="Gramene" id="Jr04_03610_p1">
    <property type="protein sequence ID" value="cds.Jr04_03610_p1"/>
    <property type="gene ID" value="Jr04_03610"/>
</dbReference>
<dbReference type="Proteomes" id="UP000235220">
    <property type="component" value="Chromosome 4"/>
</dbReference>
<proteinExistence type="predicted"/>
<gene>
    <name evidence="2" type="primary">LOC109004348</name>
</gene>
<keyword evidence="1" id="KW-1185">Reference proteome</keyword>
<dbReference type="PANTHER" id="PTHR33116:SF86">
    <property type="entry name" value="REVERSE TRANSCRIPTASE DOMAIN-CONTAINING PROTEIN"/>
    <property type="match status" value="1"/>
</dbReference>
<sequence>MTDTFCIPATDWAERALYHSFFEKVGLGGKGLKAGSQAGKEVFIKAILQALPIYTMSVFKLPLSLLKDINSVIQKFLWEQQDEEHKIHWVSWKWMGRSKSEGGIGFRDLEFFNLAMLSKQCWRLIQHLESLAAQVLKAKYFKNSTFQ</sequence>
<accession>A0A2I4G3G2</accession>
<evidence type="ECO:0000313" key="2">
    <source>
        <dbReference type="RefSeq" id="XP_018838449.1"/>
    </source>
</evidence>
<dbReference type="OrthoDB" id="1938246at2759"/>
<reference evidence="2" key="1">
    <citation type="submission" date="2025-08" db="UniProtKB">
        <authorList>
            <consortium name="RefSeq"/>
        </authorList>
    </citation>
    <scope>IDENTIFICATION</scope>
    <source>
        <tissue evidence="2">Leaves</tissue>
    </source>
</reference>
<organism evidence="1 2">
    <name type="scientific">Juglans regia</name>
    <name type="common">English walnut</name>
    <dbReference type="NCBI Taxonomy" id="51240"/>
    <lineage>
        <taxon>Eukaryota</taxon>
        <taxon>Viridiplantae</taxon>
        <taxon>Streptophyta</taxon>
        <taxon>Embryophyta</taxon>
        <taxon>Tracheophyta</taxon>
        <taxon>Spermatophyta</taxon>
        <taxon>Magnoliopsida</taxon>
        <taxon>eudicotyledons</taxon>
        <taxon>Gunneridae</taxon>
        <taxon>Pentapetalae</taxon>
        <taxon>rosids</taxon>
        <taxon>fabids</taxon>
        <taxon>Fagales</taxon>
        <taxon>Juglandaceae</taxon>
        <taxon>Juglans</taxon>
    </lineage>
</organism>
<name>A0A2I4G3G2_JUGRE</name>